<protein>
    <submittedName>
        <fullName evidence="3">CapA family protein</fullName>
    </submittedName>
</protein>
<dbReference type="EMBL" id="CP044232">
    <property type="protein sequence ID" value="QEW04576.1"/>
    <property type="molecule type" value="Genomic_DNA"/>
</dbReference>
<dbReference type="Proteomes" id="UP000325516">
    <property type="component" value="Chromosome"/>
</dbReference>
<proteinExistence type="inferred from homology"/>
<sequence length="377" mass="39388">MITVLATGDLVLETPDATALLAAAAPVLAGGDVVIGHLEVPHVDVGRVLTTDVPALPAPPSALDAVAAAGFDVLTLAGNHVFDFGPEGIAETRRHCAERGMLTAGAGEDLAEALAPAIVTGGEREVAVLSVNCVGPRETWATSLKPGAAYIEVVTHYETRGANPGGPPRIYTFAEQRSLQRVADAVRETAATGAVVVVALHKGLVHVPAEIADYEGEISHAMVDAGAHVVIGHHAHILKGVEIYRGRPIFHGLGNFATVTKALSAKPGDAAERSAWARQRVRLFGFVPDPAMPDYPFHPESRHTVIARADVSEDGTVSASLVPCWIDDDAVPVPTGASERGEAVAQYVRAITAEAGFQTEFAWHDDRLLVAQGGAAR</sequence>
<dbReference type="Gene3D" id="3.60.21.10">
    <property type="match status" value="1"/>
</dbReference>
<dbReference type="KEGG" id="mlz:F6J85_16790"/>
<dbReference type="PANTHER" id="PTHR33393">
    <property type="entry name" value="POLYGLUTAMINE SYNTHESIS ACCESSORY PROTEIN RV0574C-RELATED"/>
    <property type="match status" value="1"/>
</dbReference>
<evidence type="ECO:0000313" key="3">
    <source>
        <dbReference type="EMBL" id="QEW04576.1"/>
    </source>
</evidence>
<evidence type="ECO:0000313" key="4">
    <source>
        <dbReference type="Proteomes" id="UP000325516"/>
    </source>
</evidence>
<dbReference type="InterPro" id="IPR019079">
    <property type="entry name" value="Capsule_synth_CapA"/>
</dbReference>
<reference evidence="4" key="1">
    <citation type="submission" date="2019-09" db="EMBL/GenBank/DDBJ databases">
        <title>Mumia zhuanghuii sp. nov. isolated from the intestinal contents of plateau pika (Ochotona curzoniae) in the Qinghai-Tibet plateau of China.</title>
        <authorList>
            <person name="Tian Z."/>
        </authorList>
    </citation>
    <scope>NUCLEOTIDE SEQUENCE [LARGE SCALE GENOMIC DNA]</scope>
    <source>
        <strain evidence="4">L-031</strain>
    </source>
</reference>
<evidence type="ECO:0000256" key="1">
    <source>
        <dbReference type="ARBA" id="ARBA00005662"/>
    </source>
</evidence>
<keyword evidence="4" id="KW-1185">Reference proteome</keyword>
<dbReference type="AlphaFoldDB" id="A0A5J6L840"/>
<dbReference type="PANTHER" id="PTHR33393:SF13">
    <property type="entry name" value="PGA BIOSYNTHESIS PROTEIN CAPA"/>
    <property type="match status" value="1"/>
</dbReference>
<feature type="domain" description="Capsule synthesis protein CapA" evidence="2">
    <location>
        <begin position="3"/>
        <end position="260"/>
    </location>
</feature>
<dbReference type="InterPro" id="IPR029052">
    <property type="entry name" value="Metallo-depent_PP-like"/>
</dbReference>
<comment type="similarity">
    <text evidence="1">Belongs to the CapA family.</text>
</comment>
<evidence type="ECO:0000259" key="2">
    <source>
        <dbReference type="SMART" id="SM00854"/>
    </source>
</evidence>
<dbReference type="Pfam" id="PF09587">
    <property type="entry name" value="PGA_cap"/>
    <property type="match status" value="1"/>
</dbReference>
<accession>A0A5J6L840</accession>
<dbReference type="SUPFAM" id="SSF56300">
    <property type="entry name" value="Metallo-dependent phosphatases"/>
    <property type="match status" value="1"/>
</dbReference>
<gene>
    <name evidence="3" type="ORF">F6J85_16790</name>
</gene>
<organism evidence="3 4">
    <name type="scientific">Microbacterium lushaniae</name>
    <dbReference type="NCBI Taxonomy" id="2614639"/>
    <lineage>
        <taxon>Bacteria</taxon>
        <taxon>Bacillati</taxon>
        <taxon>Actinomycetota</taxon>
        <taxon>Actinomycetes</taxon>
        <taxon>Micrococcales</taxon>
        <taxon>Microbacteriaceae</taxon>
        <taxon>Microbacterium</taxon>
    </lineage>
</organism>
<dbReference type="SMART" id="SM00854">
    <property type="entry name" value="PGA_cap"/>
    <property type="match status" value="1"/>
</dbReference>
<dbReference type="RefSeq" id="WP_150926827.1">
    <property type="nucleotide sequence ID" value="NZ_CP044232.1"/>
</dbReference>
<name>A0A5J6L840_9MICO</name>
<dbReference type="InterPro" id="IPR052169">
    <property type="entry name" value="CW_Biosynth-Accessory"/>
</dbReference>